<keyword evidence="8" id="KW-1185">Reference proteome</keyword>
<dbReference type="PANTHER" id="PTHR19441">
    <property type="entry name" value="WHEY ACDIC PROTEIN WAP"/>
    <property type="match status" value="1"/>
</dbReference>
<feature type="domain" description="WAP" evidence="6">
    <location>
        <begin position="117"/>
        <end position="168"/>
    </location>
</feature>
<dbReference type="PROSITE" id="PS00280">
    <property type="entry name" value="BPTI_KUNITZ_1"/>
    <property type="match status" value="1"/>
</dbReference>
<feature type="domain" description="WAP" evidence="6">
    <location>
        <begin position="66"/>
        <end position="116"/>
    </location>
</feature>
<evidence type="ECO:0000313" key="7">
    <source>
        <dbReference type="EMBL" id="CAG2246378.1"/>
    </source>
</evidence>
<evidence type="ECO:0000259" key="6">
    <source>
        <dbReference type="PROSITE" id="PS51390"/>
    </source>
</evidence>
<dbReference type="CDD" id="cd00109">
    <property type="entry name" value="Kunitz-type"/>
    <property type="match status" value="1"/>
</dbReference>
<dbReference type="SUPFAM" id="SSF57256">
    <property type="entry name" value="Elafin-like"/>
    <property type="match status" value="5"/>
</dbReference>
<proteinExistence type="predicted"/>
<dbReference type="InterPro" id="IPR020901">
    <property type="entry name" value="Prtase_inh_Kunz-CS"/>
</dbReference>
<dbReference type="Proteomes" id="UP000683360">
    <property type="component" value="Unassembled WGS sequence"/>
</dbReference>
<evidence type="ECO:0000313" key="8">
    <source>
        <dbReference type="Proteomes" id="UP000683360"/>
    </source>
</evidence>
<dbReference type="InterPro" id="IPR004094">
    <property type="entry name" value="Antistasin-like"/>
</dbReference>
<dbReference type="InterPro" id="IPR036645">
    <property type="entry name" value="Elafin-like_sf"/>
</dbReference>
<keyword evidence="1" id="KW-0646">Protease inhibitor</keyword>
<sequence length="775" mass="84424">MCIIVLFQDPAPAPPPPQNGGPTPLGPCPQYGPPPPGFCSRPGEIYIKDGVKCNRPPIQFPCNRGNPHKTGKCPPVNLAALFCPAKLPRKCKNDLNCPGKQKCCRRLCAFVCLNPAPVKKPGKCPFVNLALVDCFPGHLHRRCNDDGSCPGTQKCCRRGCAFICRDPGNPCPQEPVCPTSPASPGQCKPMCNFEYETYDGVRCKIRCRRGPRGPRTRPGHPCPPTGCPLVGPPTKPEPTEEEPPAPAPPPPQVEKPGECPYFQPASTTCVFPKNLTQLTPLCGNDEDCPGKKKCCQHCTIACLDPGNPCPPDPVCPPSTVRPGQCEPKCIFRYFTTVNGASCKFECTRGPRGSTSLPGQKCPPTGCPLIGPTSEDPTLPAPTPAHRTCPQYAPPAPGVCTKPGQPRIVNGKKCPGPPEVIPCNKDCLLQKEAGPCISGITRYYYDIKTIKCRPFVYGGCQGNANNYLTREQCQDKCKLRQVPVEKPGYCPYFNLAATKCASLSNQRSVCSNDAHCPGKQKCCRECSMACKDPGNPCPQEPRCRSSPVGPGGCEPKCVFEYYTFENGARCKIRCNRVSGPKPERGQPCPPTNCPLIGPVEPRRRPIGPPAPAPVPPPSQCPPVCAIFCQFGNVLDENNCPTCECKTEPKVCARCCGPPPCCSFCIGKNYILENNILKIHLLRNRNPLPNLYCGSSDRVCPKGYYCKTNPQIGRLGVCCKGTRPQKCPADHFQYRNCYGKSIRLCKSDDNCAPNKKCCKQGCFHYCIDPVLYEWYMW</sequence>
<dbReference type="GO" id="GO:0005615">
    <property type="term" value="C:extracellular space"/>
    <property type="evidence" value="ECO:0007669"/>
    <property type="project" value="TreeGrafter"/>
</dbReference>
<feature type="region of interest" description="Disordered" evidence="3">
    <location>
        <begin position="233"/>
        <end position="257"/>
    </location>
</feature>
<dbReference type="InterPro" id="IPR008197">
    <property type="entry name" value="WAP_dom"/>
</dbReference>
<dbReference type="Pfam" id="PF00014">
    <property type="entry name" value="Kunitz_BPTI"/>
    <property type="match status" value="1"/>
</dbReference>
<dbReference type="Gene3D" id="4.10.75.10">
    <property type="entry name" value="Elafin-like"/>
    <property type="match status" value="5"/>
</dbReference>
<feature type="domain" description="WAP" evidence="6">
    <location>
        <begin position="718"/>
        <end position="768"/>
    </location>
</feature>
<feature type="domain" description="WAP" evidence="6">
    <location>
        <begin position="252"/>
        <end position="306"/>
    </location>
</feature>
<evidence type="ECO:0000256" key="1">
    <source>
        <dbReference type="ARBA" id="ARBA00022690"/>
    </source>
</evidence>
<dbReference type="Pfam" id="PF00095">
    <property type="entry name" value="WAP"/>
    <property type="match status" value="5"/>
</dbReference>
<evidence type="ECO:0000259" key="5">
    <source>
        <dbReference type="PROSITE" id="PS51252"/>
    </source>
</evidence>
<dbReference type="SMART" id="SM00131">
    <property type="entry name" value="KU"/>
    <property type="match status" value="1"/>
</dbReference>
<dbReference type="PRINTS" id="PR00759">
    <property type="entry name" value="BASICPTASE"/>
</dbReference>
<evidence type="ECO:0000256" key="3">
    <source>
        <dbReference type="SAM" id="MobiDB-lite"/>
    </source>
</evidence>
<dbReference type="InterPro" id="IPR002223">
    <property type="entry name" value="Kunitz_BPTI"/>
</dbReference>
<feature type="domain" description="WAP" evidence="6">
    <location>
        <begin position="482"/>
        <end position="533"/>
    </location>
</feature>
<dbReference type="SMART" id="SM00217">
    <property type="entry name" value="WAP"/>
    <property type="match status" value="5"/>
</dbReference>
<protein>
    <submittedName>
        <fullName evidence="7">Uncharacterized protein</fullName>
    </submittedName>
</protein>
<keyword evidence="2" id="KW-0722">Serine protease inhibitor</keyword>
<accession>A0A8S3UJ12</accession>
<dbReference type="OrthoDB" id="5950222at2759"/>
<dbReference type="InterPro" id="IPR050514">
    <property type="entry name" value="WAP_four-disulfide_core"/>
</dbReference>
<feature type="compositionally biased region" description="Pro residues" evidence="3">
    <location>
        <begin position="244"/>
        <end position="253"/>
    </location>
</feature>
<dbReference type="SUPFAM" id="SSF57262">
    <property type="entry name" value="Leech antihemostatic proteins"/>
    <property type="match status" value="1"/>
</dbReference>
<dbReference type="PROSITE" id="PS51252">
    <property type="entry name" value="ANTISTASIN"/>
    <property type="match status" value="1"/>
</dbReference>
<reference evidence="7" key="1">
    <citation type="submission" date="2021-03" db="EMBL/GenBank/DDBJ databases">
        <authorList>
            <person name="Bekaert M."/>
        </authorList>
    </citation>
    <scope>NUCLEOTIDE SEQUENCE</scope>
</reference>
<dbReference type="GO" id="GO:0004867">
    <property type="term" value="F:serine-type endopeptidase inhibitor activity"/>
    <property type="evidence" value="ECO:0007669"/>
    <property type="project" value="UniProtKB-KW"/>
</dbReference>
<evidence type="ECO:0000256" key="2">
    <source>
        <dbReference type="ARBA" id="ARBA00022900"/>
    </source>
</evidence>
<gene>
    <name evidence="7" type="ORF">MEDL_58352</name>
</gene>
<evidence type="ECO:0000259" key="4">
    <source>
        <dbReference type="PROSITE" id="PS50279"/>
    </source>
</evidence>
<dbReference type="InterPro" id="IPR036880">
    <property type="entry name" value="Kunitz_BPTI_sf"/>
</dbReference>
<dbReference type="SUPFAM" id="SSF57362">
    <property type="entry name" value="BPTI-like"/>
    <property type="match status" value="1"/>
</dbReference>
<organism evidence="7 8">
    <name type="scientific">Mytilus edulis</name>
    <name type="common">Blue mussel</name>
    <dbReference type="NCBI Taxonomy" id="6550"/>
    <lineage>
        <taxon>Eukaryota</taxon>
        <taxon>Metazoa</taxon>
        <taxon>Spiralia</taxon>
        <taxon>Lophotrochozoa</taxon>
        <taxon>Mollusca</taxon>
        <taxon>Bivalvia</taxon>
        <taxon>Autobranchia</taxon>
        <taxon>Pteriomorphia</taxon>
        <taxon>Mytilida</taxon>
        <taxon>Mytiloidea</taxon>
        <taxon>Mytilidae</taxon>
        <taxon>Mytilinae</taxon>
        <taxon>Mytilus</taxon>
    </lineage>
</organism>
<feature type="domain" description="Antistasin-like" evidence="5">
    <location>
        <begin position="614"/>
        <end position="643"/>
    </location>
</feature>
<dbReference type="PROSITE" id="PS50279">
    <property type="entry name" value="BPTI_KUNITZ_2"/>
    <property type="match status" value="1"/>
</dbReference>
<comment type="caution">
    <text evidence="7">The sequence shown here is derived from an EMBL/GenBank/DDBJ whole genome shotgun (WGS) entry which is preliminary data.</text>
</comment>
<dbReference type="EMBL" id="CAJPWZ010002860">
    <property type="protein sequence ID" value="CAG2246378.1"/>
    <property type="molecule type" value="Genomic_DNA"/>
</dbReference>
<dbReference type="PANTHER" id="PTHR19441:SF95">
    <property type="entry name" value="PERLWAPIN ISOFORM X1"/>
    <property type="match status" value="1"/>
</dbReference>
<dbReference type="InterPro" id="IPR011061">
    <property type="entry name" value="Hirudin/antistatin"/>
</dbReference>
<dbReference type="Gene3D" id="4.10.410.10">
    <property type="entry name" value="Pancreatic trypsin inhibitor Kunitz domain"/>
    <property type="match status" value="1"/>
</dbReference>
<name>A0A8S3UJ12_MYTED</name>
<feature type="domain" description="BPTI/Kunitz inhibitor" evidence="4">
    <location>
        <begin position="426"/>
        <end position="476"/>
    </location>
</feature>
<dbReference type="AlphaFoldDB" id="A0A8S3UJ12"/>
<dbReference type="PROSITE" id="PS51390">
    <property type="entry name" value="WAP"/>
    <property type="match status" value="5"/>
</dbReference>